<reference evidence="2 3" key="1">
    <citation type="submission" date="2018-07" db="EMBL/GenBank/DDBJ databases">
        <title>Draft genome of the type strain Streptomyces armeniacus ATCC 15676.</title>
        <authorList>
            <person name="Labana P."/>
            <person name="Gosse J.T."/>
            <person name="Boddy C.N."/>
        </authorList>
    </citation>
    <scope>NUCLEOTIDE SEQUENCE [LARGE SCALE GENOMIC DNA]</scope>
    <source>
        <strain evidence="2 3">ATCC 15676</strain>
    </source>
</reference>
<dbReference type="Pfam" id="PF11755">
    <property type="entry name" value="DUF3311"/>
    <property type="match status" value="1"/>
</dbReference>
<dbReference type="KEGG" id="sarm:DVA86_31210"/>
<evidence type="ECO:0000256" key="1">
    <source>
        <dbReference type="SAM" id="Phobius"/>
    </source>
</evidence>
<proteinExistence type="predicted"/>
<keyword evidence="1" id="KW-1133">Transmembrane helix</keyword>
<feature type="transmembrane region" description="Helical" evidence="1">
    <location>
        <begin position="69"/>
        <end position="90"/>
    </location>
</feature>
<organism evidence="2 3">
    <name type="scientific">Streptomyces armeniacus</name>
    <dbReference type="NCBI Taxonomy" id="83291"/>
    <lineage>
        <taxon>Bacteria</taxon>
        <taxon>Bacillati</taxon>
        <taxon>Actinomycetota</taxon>
        <taxon>Actinomycetes</taxon>
        <taxon>Kitasatosporales</taxon>
        <taxon>Streptomycetaceae</taxon>
        <taxon>Streptomyces</taxon>
    </lineage>
</organism>
<protein>
    <submittedName>
        <fullName evidence="2">DUF3311 domain-containing protein</fullName>
    </submittedName>
</protein>
<sequence>MCAGQVQPRGAGARTAAWRRGARARTAAWLRGTRARTAARLCLAAAFAGPLLAPVSLRTEPRLLGWPFFYWYQLLWVPLAAVLLACAGLLRRRARTAGAAAAAPPRPDASPARGPG</sequence>
<dbReference type="Proteomes" id="UP000254425">
    <property type="component" value="Chromosome"/>
</dbReference>
<feature type="transmembrane region" description="Helical" evidence="1">
    <location>
        <begin position="38"/>
        <end position="57"/>
    </location>
</feature>
<dbReference type="RefSeq" id="WP_208883301.1">
    <property type="nucleotide sequence ID" value="NZ_CP031320.1"/>
</dbReference>
<dbReference type="InterPro" id="IPR021741">
    <property type="entry name" value="DUF3311"/>
</dbReference>
<gene>
    <name evidence="2" type="ORF">DVA86_31210</name>
</gene>
<accession>A0A345XXM4</accession>
<evidence type="ECO:0000313" key="3">
    <source>
        <dbReference type="Proteomes" id="UP000254425"/>
    </source>
</evidence>
<dbReference type="AlphaFoldDB" id="A0A345XXM4"/>
<keyword evidence="1" id="KW-0812">Transmembrane</keyword>
<dbReference type="EMBL" id="CP031320">
    <property type="protein sequence ID" value="AXK36390.1"/>
    <property type="molecule type" value="Genomic_DNA"/>
</dbReference>
<evidence type="ECO:0000313" key="2">
    <source>
        <dbReference type="EMBL" id="AXK36390.1"/>
    </source>
</evidence>
<keyword evidence="1" id="KW-0472">Membrane</keyword>
<name>A0A345XXM4_9ACTN</name>
<keyword evidence="3" id="KW-1185">Reference proteome</keyword>